<comment type="similarity">
    <text evidence="1">Belongs to the LysR transcriptional regulatory family.</text>
</comment>
<dbReference type="Pfam" id="PF03466">
    <property type="entry name" value="LysR_substrate"/>
    <property type="match status" value="1"/>
</dbReference>
<dbReference type="RefSeq" id="WP_136952585.1">
    <property type="nucleotide sequence ID" value="NZ_CP039712.1"/>
</dbReference>
<dbReference type="Gene3D" id="1.10.10.10">
    <property type="entry name" value="Winged helix-like DNA-binding domain superfamily/Winged helix DNA-binding domain"/>
    <property type="match status" value="1"/>
</dbReference>
<dbReference type="PROSITE" id="PS50931">
    <property type="entry name" value="HTH_LYSR"/>
    <property type="match status" value="1"/>
</dbReference>
<dbReference type="OrthoDB" id="9803735at2"/>
<keyword evidence="2" id="KW-0805">Transcription regulation</keyword>
<dbReference type="InterPro" id="IPR036390">
    <property type="entry name" value="WH_DNA-bd_sf"/>
</dbReference>
<reference evidence="5 6" key="1">
    <citation type="submission" date="2019-04" db="EMBL/GenBank/DDBJ databases">
        <title>Vagococcus sp. nov., isolated from faeces of yaks (Bos grunniens).</title>
        <authorList>
            <person name="Ge Y."/>
        </authorList>
    </citation>
    <scope>NUCLEOTIDE SEQUENCE [LARGE SCALE GENOMIC DNA]</scope>
    <source>
        <strain evidence="5 6">MN-17</strain>
    </source>
</reference>
<organism evidence="5 6">
    <name type="scientific">Vagococcus zengguangii</name>
    <dbReference type="NCBI Taxonomy" id="2571750"/>
    <lineage>
        <taxon>Bacteria</taxon>
        <taxon>Bacillati</taxon>
        <taxon>Bacillota</taxon>
        <taxon>Bacilli</taxon>
        <taxon>Lactobacillales</taxon>
        <taxon>Enterococcaceae</taxon>
        <taxon>Vagococcus</taxon>
    </lineage>
</organism>
<dbReference type="Gene3D" id="3.40.190.290">
    <property type="match status" value="1"/>
</dbReference>
<keyword evidence="3" id="KW-0238">DNA-binding</keyword>
<dbReference type="InterPro" id="IPR005119">
    <property type="entry name" value="LysR_subst-bd"/>
</dbReference>
<protein>
    <submittedName>
        <fullName evidence="5">LysR family transcriptional regulator</fullName>
    </submittedName>
</protein>
<proteinExistence type="inferred from homology"/>
<dbReference type="SUPFAM" id="SSF53850">
    <property type="entry name" value="Periplasmic binding protein-like II"/>
    <property type="match status" value="1"/>
</dbReference>
<dbReference type="Proteomes" id="UP000298615">
    <property type="component" value="Chromosome"/>
</dbReference>
<evidence type="ECO:0000256" key="1">
    <source>
        <dbReference type="ARBA" id="ARBA00009437"/>
    </source>
</evidence>
<sequence>MDIQQLYYFMNIVECGCNLSLAAKKIHITQSALSQLIINFEANEELTLFYRKNGRLDSLTPSGEKLYAYAQQITKLHEQMNEMVRKEAAKQKGTIRIGLPSLILRIFFSSFFPKLMMDNPNIQLEIVEGGSNYLRKMLFQNDLDYAILIEPTSLDPKSFEEHVIQIDEMTAFVYHTHPLAHKKKLAWRDLEPFPIATFNETYTTYELVTEKLAAEKSEAQIKLTSSSWDYLVEATQESNIVAVLPSPIERTIDPNLFVEIPFKDPIPFNVLLCRPIKGTYNDVEGLVYESILSYFYQPIVD</sequence>
<accession>A0A4D7CTL1</accession>
<dbReference type="GO" id="GO:0003700">
    <property type="term" value="F:DNA-binding transcription factor activity"/>
    <property type="evidence" value="ECO:0007669"/>
    <property type="project" value="InterPro"/>
</dbReference>
<dbReference type="AlphaFoldDB" id="A0A4D7CTL1"/>
<evidence type="ECO:0000256" key="4">
    <source>
        <dbReference type="ARBA" id="ARBA00023163"/>
    </source>
</evidence>
<dbReference type="CDD" id="cd05466">
    <property type="entry name" value="PBP2_LTTR_substrate"/>
    <property type="match status" value="1"/>
</dbReference>
<dbReference type="PANTHER" id="PTHR30419">
    <property type="entry name" value="HTH-TYPE TRANSCRIPTIONAL REGULATOR YBHD"/>
    <property type="match status" value="1"/>
</dbReference>
<dbReference type="Pfam" id="PF00126">
    <property type="entry name" value="HTH_1"/>
    <property type="match status" value="1"/>
</dbReference>
<dbReference type="InterPro" id="IPR050950">
    <property type="entry name" value="HTH-type_LysR_regulators"/>
</dbReference>
<gene>
    <name evidence="5" type="ORF">FA707_01595</name>
</gene>
<dbReference type="InterPro" id="IPR036388">
    <property type="entry name" value="WH-like_DNA-bd_sf"/>
</dbReference>
<dbReference type="EMBL" id="CP039712">
    <property type="protein sequence ID" value="QCI85740.1"/>
    <property type="molecule type" value="Genomic_DNA"/>
</dbReference>
<dbReference type="KEGG" id="vao:FA707_01595"/>
<dbReference type="GO" id="GO:0005829">
    <property type="term" value="C:cytosol"/>
    <property type="evidence" value="ECO:0007669"/>
    <property type="project" value="TreeGrafter"/>
</dbReference>
<dbReference type="GO" id="GO:0003677">
    <property type="term" value="F:DNA binding"/>
    <property type="evidence" value="ECO:0007669"/>
    <property type="project" value="UniProtKB-KW"/>
</dbReference>
<name>A0A4D7CTL1_9ENTE</name>
<evidence type="ECO:0000313" key="6">
    <source>
        <dbReference type="Proteomes" id="UP000298615"/>
    </source>
</evidence>
<evidence type="ECO:0000256" key="2">
    <source>
        <dbReference type="ARBA" id="ARBA00023015"/>
    </source>
</evidence>
<keyword evidence="6" id="KW-1185">Reference proteome</keyword>
<dbReference type="SUPFAM" id="SSF46785">
    <property type="entry name" value="Winged helix' DNA-binding domain"/>
    <property type="match status" value="1"/>
</dbReference>
<evidence type="ECO:0000256" key="3">
    <source>
        <dbReference type="ARBA" id="ARBA00023125"/>
    </source>
</evidence>
<keyword evidence="4" id="KW-0804">Transcription</keyword>
<dbReference type="PANTHER" id="PTHR30419:SF8">
    <property type="entry name" value="NITROGEN ASSIMILATION TRANSCRIPTIONAL ACTIVATOR-RELATED"/>
    <property type="match status" value="1"/>
</dbReference>
<dbReference type="InterPro" id="IPR000847">
    <property type="entry name" value="LysR_HTH_N"/>
</dbReference>
<evidence type="ECO:0000313" key="5">
    <source>
        <dbReference type="EMBL" id="QCI85740.1"/>
    </source>
</evidence>